<dbReference type="Proteomes" id="UP000184529">
    <property type="component" value="Unassembled WGS sequence"/>
</dbReference>
<dbReference type="OrthoDB" id="2131601at2"/>
<feature type="transmembrane region" description="Helical" evidence="1">
    <location>
        <begin position="6"/>
        <end position="24"/>
    </location>
</feature>
<keyword evidence="1" id="KW-0472">Membrane</keyword>
<dbReference type="STRING" id="1121432.SAMN02745219_03318"/>
<feature type="transmembrane region" description="Helical" evidence="1">
    <location>
        <begin position="31"/>
        <end position="48"/>
    </location>
</feature>
<organism evidence="2 3">
    <name type="scientific">Desulfofundulus thermosubterraneus DSM 16057</name>
    <dbReference type="NCBI Taxonomy" id="1121432"/>
    <lineage>
        <taxon>Bacteria</taxon>
        <taxon>Bacillati</taxon>
        <taxon>Bacillota</taxon>
        <taxon>Clostridia</taxon>
        <taxon>Eubacteriales</taxon>
        <taxon>Peptococcaceae</taxon>
        <taxon>Desulfofundulus</taxon>
    </lineage>
</organism>
<evidence type="ECO:0000313" key="3">
    <source>
        <dbReference type="Proteomes" id="UP000184529"/>
    </source>
</evidence>
<dbReference type="EMBL" id="FQZM01000060">
    <property type="protein sequence ID" value="SHJ78026.1"/>
    <property type="molecule type" value="Genomic_DNA"/>
</dbReference>
<evidence type="ECO:0000313" key="2">
    <source>
        <dbReference type="EMBL" id="SHJ78026.1"/>
    </source>
</evidence>
<keyword evidence="1" id="KW-0812">Transmembrane</keyword>
<keyword evidence="1" id="KW-1133">Transmembrane helix</keyword>
<accession>A0A1M6M3L7</accession>
<proteinExistence type="predicted"/>
<dbReference type="RefSeq" id="WP_072871271.1">
    <property type="nucleotide sequence ID" value="NZ_FQZM01000060.1"/>
</dbReference>
<dbReference type="AlphaFoldDB" id="A0A1M6M3L7"/>
<sequence>MLFRNVASVIALYVIFLGIAYRVLPHVKIPAFVFFALPGVVWGLADAADLTGAGRKRAVTIWSGFAAAVTVSGWFLLFPLLFKA</sequence>
<gene>
    <name evidence="2" type="ORF">SAMN02745219_03318</name>
</gene>
<feature type="transmembrane region" description="Helical" evidence="1">
    <location>
        <begin position="60"/>
        <end position="82"/>
    </location>
</feature>
<reference evidence="3" key="1">
    <citation type="submission" date="2016-11" db="EMBL/GenBank/DDBJ databases">
        <authorList>
            <person name="Varghese N."/>
            <person name="Submissions S."/>
        </authorList>
    </citation>
    <scope>NUCLEOTIDE SEQUENCE [LARGE SCALE GENOMIC DNA]</scope>
    <source>
        <strain evidence="3">DSM 16057</strain>
    </source>
</reference>
<keyword evidence="3" id="KW-1185">Reference proteome</keyword>
<protein>
    <submittedName>
        <fullName evidence="2">Uncharacterized protein</fullName>
    </submittedName>
</protein>
<evidence type="ECO:0000256" key="1">
    <source>
        <dbReference type="SAM" id="Phobius"/>
    </source>
</evidence>
<name>A0A1M6M3L7_9FIRM</name>